<gene>
    <name evidence="6" type="ORF">MCOS_LOCUS6738</name>
</gene>
<keyword evidence="7" id="KW-1185">Reference proteome</keyword>
<dbReference type="InterPro" id="IPR051350">
    <property type="entry name" value="WD_repeat-ST_regulator"/>
</dbReference>
<dbReference type="PANTHER" id="PTHR22838">
    <property type="entry name" value="WD REPEAT PROTEIN 26-RELATED"/>
    <property type="match status" value="1"/>
</dbReference>
<dbReference type="Gene3D" id="2.130.10.10">
    <property type="entry name" value="YVTN repeat-like/Quinoprotein amine dehydrogenase"/>
    <property type="match status" value="2"/>
</dbReference>
<feature type="region of interest" description="Disordered" evidence="4">
    <location>
        <begin position="576"/>
        <end position="602"/>
    </location>
</feature>
<dbReference type="InterPro" id="IPR006595">
    <property type="entry name" value="CTLH_C"/>
</dbReference>
<dbReference type="EMBL" id="UXSR01005289">
    <property type="protein sequence ID" value="VDD80735.1"/>
    <property type="molecule type" value="Genomic_DNA"/>
</dbReference>
<evidence type="ECO:0000259" key="5">
    <source>
        <dbReference type="PROSITE" id="PS50897"/>
    </source>
</evidence>
<dbReference type="AlphaFoldDB" id="A0A0R3UHD6"/>
<evidence type="ECO:0000313" key="7">
    <source>
        <dbReference type="Proteomes" id="UP000267029"/>
    </source>
</evidence>
<dbReference type="GO" id="GO:0034657">
    <property type="term" value="C:GID complex"/>
    <property type="evidence" value="ECO:0007669"/>
    <property type="project" value="TreeGrafter"/>
</dbReference>
<dbReference type="InterPro" id="IPR006594">
    <property type="entry name" value="LisH"/>
</dbReference>
<evidence type="ECO:0000256" key="3">
    <source>
        <dbReference type="PROSITE-ProRule" id="PRU00221"/>
    </source>
</evidence>
<dbReference type="InterPro" id="IPR036322">
    <property type="entry name" value="WD40_repeat_dom_sf"/>
</dbReference>
<reference evidence="6 7" key="1">
    <citation type="submission" date="2018-10" db="EMBL/GenBank/DDBJ databases">
        <authorList>
            <consortium name="Pathogen Informatics"/>
        </authorList>
    </citation>
    <scope>NUCLEOTIDE SEQUENCE [LARGE SCALE GENOMIC DNA]</scope>
</reference>
<evidence type="ECO:0000256" key="2">
    <source>
        <dbReference type="ARBA" id="ARBA00022737"/>
    </source>
</evidence>
<dbReference type="Pfam" id="PF23627">
    <property type="entry name" value="LisH_WDR26"/>
    <property type="match status" value="1"/>
</dbReference>
<keyword evidence="1 3" id="KW-0853">WD repeat</keyword>
<feature type="region of interest" description="Disordered" evidence="4">
    <location>
        <begin position="726"/>
        <end position="774"/>
    </location>
</feature>
<dbReference type="STRING" id="53468.A0A0R3UHD6"/>
<proteinExistence type="predicted"/>
<dbReference type="PROSITE" id="PS50294">
    <property type="entry name" value="WD_REPEATS_REGION"/>
    <property type="match status" value="1"/>
</dbReference>
<evidence type="ECO:0000313" key="6">
    <source>
        <dbReference type="EMBL" id="VDD80735.1"/>
    </source>
</evidence>
<evidence type="ECO:0000256" key="1">
    <source>
        <dbReference type="ARBA" id="ARBA00022574"/>
    </source>
</evidence>
<protein>
    <recommendedName>
        <fullName evidence="5">CTLH domain-containing protein</fullName>
    </recommendedName>
</protein>
<dbReference type="PROSITE" id="PS50082">
    <property type="entry name" value="WD_REPEATS_2"/>
    <property type="match status" value="1"/>
</dbReference>
<evidence type="ECO:0000256" key="4">
    <source>
        <dbReference type="SAM" id="MobiDB-lite"/>
    </source>
</evidence>
<dbReference type="InterPro" id="IPR011044">
    <property type="entry name" value="Quino_amine_DH_bsu"/>
</dbReference>
<feature type="domain" description="CTLH" evidence="5">
    <location>
        <begin position="75"/>
        <end position="127"/>
    </location>
</feature>
<name>A0A0R3UHD6_MESCO</name>
<feature type="compositionally biased region" description="Low complexity" evidence="4">
    <location>
        <begin position="759"/>
        <end position="774"/>
    </location>
</feature>
<dbReference type="SMART" id="SM00320">
    <property type="entry name" value="WD40"/>
    <property type="match status" value="5"/>
</dbReference>
<feature type="compositionally biased region" description="Low complexity" evidence="4">
    <location>
        <begin position="576"/>
        <end position="591"/>
    </location>
</feature>
<dbReference type="PROSITE" id="PS50897">
    <property type="entry name" value="CTLH"/>
    <property type="match status" value="1"/>
</dbReference>
<keyword evidence="2" id="KW-0677">Repeat</keyword>
<dbReference type="SUPFAM" id="SSF50978">
    <property type="entry name" value="WD40 repeat-like"/>
    <property type="match status" value="1"/>
</dbReference>
<dbReference type="SUPFAM" id="SSF50969">
    <property type="entry name" value="YVTN repeat-like/Quinoprotein amine dehydrogenase"/>
    <property type="match status" value="1"/>
</dbReference>
<dbReference type="Proteomes" id="UP000267029">
    <property type="component" value="Unassembled WGS sequence"/>
</dbReference>
<dbReference type="InterPro" id="IPR001680">
    <property type="entry name" value="WD40_rpt"/>
</dbReference>
<organism evidence="6 7">
    <name type="scientific">Mesocestoides corti</name>
    <name type="common">Flatworm</name>
    <dbReference type="NCBI Taxonomy" id="53468"/>
    <lineage>
        <taxon>Eukaryota</taxon>
        <taxon>Metazoa</taxon>
        <taxon>Spiralia</taxon>
        <taxon>Lophotrochozoa</taxon>
        <taxon>Platyhelminthes</taxon>
        <taxon>Cestoda</taxon>
        <taxon>Eucestoda</taxon>
        <taxon>Cyclophyllidea</taxon>
        <taxon>Mesocestoididae</taxon>
        <taxon>Mesocestoides</taxon>
    </lineage>
</organism>
<dbReference type="GO" id="GO:0043161">
    <property type="term" value="P:proteasome-mediated ubiquitin-dependent protein catabolic process"/>
    <property type="evidence" value="ECO:0007669"/>
    <property type="project" value="TreeGrafter"/>
</dbReference>
<sequence length="921" mass="97243">MTFASSKINDPHDIVKAATVTGKLNGLNSKPLHMRDIEMVRLIGQYLCDKGYSNAYEQLAKDSGIVLEPQPATDLRAAILSGNWEATEKAVEELAPTINNPSNLAHIRFLLLEQQFLELLEAEEVISALTLLRNRITPLQPDPKRLQNLAQCLMCRTAEELRDQAGGWSGTNGRSRSVLVDCIQRFMPAQTMLPPGRLETLVTEAIRSQLTTCTFHTQPISWPEALESTSLLQPHTCSIQDFPVFPVQKIDHRDSELYFCVFSPDGNYLATGGKDANVDVWKVDPETHTIHSSRTLFTIEASINHLCWSPDSKKLAVCCGSRPGPILVFDVATRRQLCQKQEKSEDVYGAATFFADSRKLAFGGLKGGCFYIIDTEDEGKVLFTHEYCRVQSMVALLTPSSPSSAMVAATLAAGLTPDSTVDLDSSTPLQHPSTAAAVALEQLLAPVDQLLVVDHMYRIRLFKFGYTLPGAGDSVANTGPGHSSSATRGRIILPQEVDPATAAWTSAGAGSGSVASILAALQSSLMPSRVVARSAGVVPPPMQAGGVSAGVASVRQTTSDSNIGVLGVSRHQAHAASSPGSALGLSTDSRGGSSGGSGSGSTSLAHQVVLHAQASPTSPGFALLAINRDGSTSSVSSLTGQGVGAAAESIFQISGDPMSPYTGSAVTSATAVRSPAIIARIMQNYALGRSASIVSTPPSRSGGGTSRASATPGYLEVFFSPSSSTMAATIQEGDSETAEVSTNTEGATGGGGGPGEQASSTSTSTSTTTSNSSQSQVYGLLHQATLIKEIHPIQSIVLSPSGKRLLVGLNAKGLVLWDLESRGIIQRFYGHHQVQQRLFYTFCGINEDFVACGSENGFVHIWHVGGPENCRPIHSVVAANNNGIPVTGVHWNPSVPTMMASVNDDGEIRIWGPAKYATGCT</sequence>
<accession>A0A0R3UHD6</accession>
<dbReference type="PANTHER" id="PTHR22838:SF0">
    <property type="entry name" value="WD REPEAT-CONTAINING PROTEIN 26"/>
    <property type="match status" value="1"/>
</dbReference>
<dbReference type="PROSITE" id="PS50896">
    <property type="entry name" value="LISH"/>
    <property type="match status" value="1"/>
</dbReference>
<feature type="repeat" description="WD" evidence="3">
    <location>
        <begin position="250"/>
        <end position="284"/>
    </location>
</feature>
<dbReference type="Pfam" id="PF00400">
    <property type="entry name" value="WD40"/>
    <property type="match status" value="1"/>
</dbReference>
<dbReference type="OrthoDB" id="972532at2759"/>
<dbReference type="InterPro" id="IPR015943">
    <property type="entry name" value="WD40/YVTN_repeat-like_dom_sf"/>
</dbReference>